<feature type="region of interest" description="Disordered" evidence="1">
    <location>
        <begin position="87"/>
        <end position="426"/>
    </location>
</feature>
<protein>
    <submittedName>
        <fullName evidence="2">Uncharacterized protein</fullName>
    </submittedName>
</protein>
<dbReference type="EMBL" id="JAPTSV010000006">
    <property type="protein sequence ID" value="KAJ1526559.1"/>
    <property type="molecule type" value="Genomic_DNA"/>
</dbReference>
<comment type="caution">
    <text evidence="2">The sequence shown here is derived from an EMBL/GenBank/DDBJ whole genome shotgun (WGS) entry which is preliminary data.</text>
</comment>
<gene>
    <name evidence="2" type="ORF">ONE63_008146</name>
</gene>
<evidence type="ECO:0000313" key="3">
    <source>
        <dbReference type="Proteomes" id="UP001075354"/>
    </source>
</evidence>
<evidence type="ECO:0000256" key="1">
    <source>
        <dbReference type="SAM" id="MobiDB-lite"/>
    </source>
</evidence>
<feature type="compositionally biased region" description="Acidic residues" evidence="1">
    <location>
        <begin position="366"/>
        <end position="393"/>
    </location>
</feature>
<feature type="compositionally biased region" description="Basic and acidic residues" evidence="1">
    <location>
        <begin position="408"/>
        <end position="426"/>
    </location>
</feature>
<organism evidence="2 3">
    <name type="scientific">Megalurothrips usitatus</name>
    <name type="common">bean blossom thrips</name>
    <dbReference type="NCBI Taxonomy" id="439358"/>
    <lineage>
        <taxon>Eukaryota</taxon>
        <taxon>Metazoa</taxon>
        <taxon>Ecdysozoa</taxon>
        <taxon>Arthropoda</taxon>
        <taxon>Hexapoda</taxon>
        <taxon>Insecta</taxon>
        <taxon>Pterygota</taxon>
        <taxon>Neoptera</taxon>
        <taxon>Paraneoptera</taxon>
        <taxon>Thysanoptera</taxon>
        <taxon>Terebrantia</taxon>
        <taxon>Thripoidea</taxon>
        <taxon>Thripidae</taxon>
        <taxon>Megalurothrips</taxon>
    </lineage>
</organism>
<name>A0AAV7XK88_9NEOP</name>
<reference evidence="2" key="1">
    <citation type="submission" date="2022-12" db="EMBL/GenBank/DDBJ databases">
        <title>Chromosome-level genome assembly of the bean flower thrips Megalurothrips usitatus.</title>
        <authorList>
            <person name="Ma L."/>
            <person name="Liu Q."/>
            <person name="Li H."/>
            <person name="Cai W."/>
        </authorList>
    </citation>
    <scope>NUCLEOTIDE SEQUENCE</scope>
    <source>
        <strain evidence="2">Cailab_2022a</strain>
    </source>
</reference>
<feature type="compositionally biased region" description="Polar residues" evidence="1">
    <location>
        <begin position="194"/>
        <end position="203"/>
    </location>
</feature>
<keyword evidence="3" id="KW-1185">Reference proteome</keyword>
<proteinExistence type="predicted"/>
<evidence type="ECO:0000313" key="2">
    <source>
        <dbReference type="EMBL" id="KAJ1526559.1"/>
    </source>
</evidence>
<dbReference type="AlphaFoldDB" id="A0AAV7XK88"/>
<feature type="compositionally biased region" description="Basic and acidic residues" evidence="1">
    <location>
        <begin position="350"/>
        <end position="359"/>
    </location>
</feature>
<feature type="compositionally biased region" description="Low complexity" evidence="1">
    <location>
        <begin position="212"/>
        <end position="221"/>
    </location>
</feature>
<feature type="compositionally biased region" description="Polar residues" evidence="1">
    <location>
        <begin position="172"/>
        <end position="186"/>
    </location>
</feature>
<sequence>MTRPTRAYVMFPDGGRQYRYLVGVDQVKDFRPVSLEDFDEDAVYNVKWQKSDLHGDGYYPASIIMLGMSDKEIMLACKERNIKVPQVLPALPDSKSKSSSSSSRRRSSTKPSASLQDGKSGSKAPAPTVNRPTHGHKSARINSSTALSKKVYDAKKDSMERAMQMHSEEKQSSPLKTSRSLLQSPHSKGKPSSPLKTSRSLVQTPHSKKKTSSPLKTSRSPVQSPHRSPLKAKECPSSLKKVKPSQSPRNKKLDKDGELQSWVVKRKDAPSSSQSEDLRPPVNTIVKQEPLTPPKAKAGKVMSNLQKKKRVLVISSDDDDDIRLDDPTPTKQDEDDFVAGALSSADEDFDKLCDTKFSEVDPNDVTTEEENESGEEEEGESGEEEEKEEDSRDEEGINNYVDGDGEMPEERPNIEGEREEHVATGGNRIEDDSKRVVKRLFNDLTATGTNSSKRLKPMPGNKAEVHLGYGMGINKELWENKIRGAKKQASAVNYLTGYLWGSEERKDRTVSGKSKNRTVVKATPKKVHLIDDFVKARLLAKKVTDREAAHLAVNKAHVTMDSKFYETYRTKVSLLL</sequence>
<dbReference type="Proteomes" id="UP001075354">
    <property type="component" value="Chromosome 6"/>
</dbReference>
<feature type="compositionally biased region" description="Basic and acidic residues" evidence="1">
    <location>
        <begin position="150"/>
        <end position="160"/>
    </location>
</feature>
<accession>A0AAV7XK88</accession>